<dbReference type="GO" id="GO:0002250">
    <property type="term" value="P:adaptive immune response"/>
    <property type="evidence" value="ECO:0007669"/>
    <property type="project" value="UniProtKB-KW"/>
</dbReference>
<reference evidence="7" key="3">
    <citation type="submission" date="2025-08" db="UniProtKB">
        <authorList>
            <consortium name="Ensembl"/>
        </authorList>
    </citation>
    <scope>IDENTIFICATION</scope>
</reference>
<keyword evidence="8" id="KW-1185">Reference proteome</keyword>
<evidence type="ECO:0000313" key="8">
    <source>
        <dbReference type="Proteomes" id="UP000265140"/>
    </source>
</evidence>
<evidence type="ECO:0000256" key="2">
    <source>
        <dbReference type="ARBA" id="ARBA00023130"/>
    </source>
</evidence>
<name>A0A3P9A4I5_ESOLU</name>
<dbReference type="InterPro" id="IPR003599">
    <property type="entry name" value="Ig_sub"/>
</dbReference>
<keyword evidence="4" id="KW-0393">Immunoglobulin domain</keyword>
<dbReference type="AlphaFoldDB" id="A0A3P9A4I5"/>
<dbReference type="InterPro" id="IPR013783">
    <property type="entry name" value="Ig-like_fold"/>
</dbReference>
<accession>A0A3P9A4I5</accession>
<keyword evidence="2" id="KW-1064">Adaptive immunity</keyword>
<dbReference type="InterPro" id="IPR036179">
    <property type="entry name" value="Ig-like_dom_sf"/>
</dbReference>
<organism evidence="7 8">
    <name type="scientific">Esox lucius</name>
    <name type="common">Northern pike</name>
    <dbReference type="NCBI Taxonomy" id="8010"/>
    <lineage>
        <taxon>Eukaryota</taxon>
        <taxon>Metazoa</taxon>
        <taxon>Chordata</taxon>
        <taxon>Craniata</taxon>
        <taxon>Vertebrata</taxon>
        <taxon>Euteleostomi</taxon>
        <taxon>Actinopterygii</taxon>
        <taxon>Neopterygii</taxon>
        <taxon>Teleostei</taxon>
        <taxon>Protacanthopterygii</taxon>
        <taxon>Esociformes</taxon>
        <taxon>Esocidae</taxon>
        <taxon>Esox</taxon>
    </lineage>
</organism>
<evidence type="ECO:0000256" key="5">
    <source>
        <dbReference type="ARBA" id="ARBA00043266"/>
    </source>
</evidence>
<dbReference type="InterPro" id="IPR013106">
    <property type="entry name" value="Ig_V-set"/>
</dbReference>
<evidence type="ECO:0000259" key="6">
    <source>
        <dbReference type="PROSITE" id="PS50835"/>
    </source>
</evidence>
<keyword evidence="5" id="KW-1279">T cell receptor</keyword>
<evidence type="ECO:0000256" key="1">
    <source>
        <dbReference type="ARBA" id="ARBA00022729"/>
    </source>
</evidence>
<dbReference type="SMART" id="SM00406">
    <property type="entry name" value="IGv"/>
    <property type="match status" value="1"/>
</dbReference>
<proteinExistence type="predicted"/>
<dbReference type="PANTHER" id="PTHR19367:SF18">
    <property type="entry name" value="T CELL RECEPTOR ALPHA VARIABLE 16"/>
    <property type="match status" value="1"/>
</dbReference>
<dbReference type="PROSITE" id="PS50835">
    <property type="entry name" value="IG_LIKE"/>
    <property type="match status" value="1"/>
</dbReference>
<dbReference type="Pfam" id="PF07686">
    <property type="entry name" value="V-set"/>
    <property type="match status" value="1"/>
</dbReference>
<reference evidence="7" key="4">
    <citation type="submission" date="2025-09" db="UniProtKB">
        <authorList>
            <consortium name="Ensembl"/>
        </authorList>
    </citation>
    <scope>IDENTIFICATION</scope>
</reference>
<reference evidence="8" key="1">
    <citation type="journal article" date="2014" name="PLoS ONE">
        <title>The genome and linkage map of the northern pike (Esox lucius): conserved synteny revealed between the salmonid sister group and the Neoteleostei.</title>
        <authorList>
            <person name="Rondeau E.B."/>
            <person name="Minkley D.R."/>
            <person name="Leong J.S."/>
            <person name="Messmer A.M."/>
            <person name="Jantzen J.R."/>
            <person name="von Schalburg K.R."/>
            <person name="Lemon C."/>
            <person name="Bird N.H."/>
            <person name="Koop B.F."/>
        </authorList>
    </citation>
    <scope>NUCLEOTIDE SEQUENCE</scope>
</reference>
<dbReference type="Ensembl" id="ENSELUT00000039022.3">
    <property type="protein sequence ID" value="ENSELUP00000035646.3"/>
    <property type="gene ID" value="ENSELUG00000014693.3"/>
</dbReference>
<dbReference type="InterPro" id="IPR007110">
    <property type="entry name" value="Ig-like_dom"/>
</dbReference>
<dbReference type="InParanoid" id="A0A3P9A4I5"/>
<feature type="domain" description="Ig-like" evidence="6">
    <location>
        <begin position="28"/>
        <end position="115"/>
    </location>
</feature>
<reference evidence="7" key="2">
    <citation type="submission" date="2020-02" db="EMBL/GenBank/DDBJ databases">
        <title>Esox lucius (northern pike) genome, fEsoLuc1, primary haplotype.</title>
        <authorList>
            <person name="Myers G."/>
            <person name="Karagic N."/>
            <person name="Meyer A."/>
            <person name="Pippel M."/>
            <person name="Reichard M."/>
            <person name="Winkler S."/>
            <person name="Tracey A."/>
            <person name="Sims Y."/>
            <person name="Howe K."/>
            <person name="Rhie A."/>
            <person name="Formenti G."/>
            <person name="Durbin R."/>
            <person name="Fedrigo O."/>
            <person name="Jarvis E.D."/>
        </authorList>
    </citation>
    <scope>NUCLEOTIDE SEQUENCE [LARGE SCALE GENOMIC DNA]</scope>
</reference>
<dbReference type="SUPFAM" id="SSF48726">
    <property type="entry name" value="Immunoglobulin"/>
    <property type="match status" value="1"/>
</dbReference>
<dbReference type="OMA" id="QRFSTNN"/>
<dbReference type="PANTHER" id="PTHR19367">
    <property type="entry name" value="T-CELL RECEPTOR ALPHA CHAIN V REGION"/>
    <property type="match status" value="1"/>
</dbReference>
<dbReference type="GO" id="GO:0042101">
    <property type="term" value="C:T cell receptor complex"/>
    <property type="evidence" value="ECO:0007669"/>
    <property type="project" value="UniProtKB-KW"/>
</dbReference>
<dbReference type="InterPro" id="IPR051287">
    <property type="entry name" value="TCR_variable_region"/>
</dbReference>
<dbReference type="SMART" id="SM00409">
    <property type="entry name" value="IG"/>
    <property type="match status" value="1"/>
</dbReference>
<evidence type="ECO:0000313" key="7">
    <source>
        <dbReference type="Ensembl" id="ENSELUP00000035646.3"/>
    </source>
</evidence>
<dbReference type="GeneTree" id="ENSGT00990000204441"/>
<keyword evidence="3" id="KW-0675">Receptor</keyword>
<keyword evidence="5" id="KW-0391">Immunity</keyword>
<dbReference type="Gene3D" id="2.60.40.10">
    <property type="entry name" value="Immunoglobulins"/>
    <property type="match status" value="1"/>
</dbReference>
<keyword evidence="1" id="KW-0732">Signal</keyword>
<sequence>LGFNLKESLQCFFLYFFAGGSYEQTIEPNQHEVYVDEGSNVHLSCNYSSADYLLWYKQSPGSAPQYLLRILHSSGTEFRDDTLDLRFSGKQNEDKTRVDLEISSSEVTDSALYSCAMRPTVTGNPETLYKNHLFFL</sequence>
<dbReference type="Proteomes" id="UP000265140">
    <property type="component" value="Chromosome 3"/>
</dbReference>
<evidence type="ECO:0000256" key="3">
    <source>
        <dbReference type="ARBA" id="ARBA00023170"/>
    </source>
</evidence>
<evidence type="ECO:0000256" key="4">
    <source>
        <dbReference type="ARBA" id="ARBA00023319"/>
    </source>
</evidence>
<protein>
    <recommendedName>
        <fullName evidence="6">Ig-like domain-containing protein</fullName>
    </recommendedName>
</protein>
<dbReference type="Bgee" id="ENSELUG00000014693">
    <property type="expression patterns" value="Expressed in head kidney and 4 other cell types or tissues"/>
</dbReference>